<evidence type="ECO:0000313" key="2">
    <source>
        <dbReference type="EMBL" id="MFI7587077.1"/>
    </source>
</evidence>
<dbReference type="InterPro" id="IPR036291">
    <property type="entry name" value="NAD(P)-bd_dom_sf"/>
</dbReference>
<dbReference type="PANTHER" id="PTHR48079:SF9">
    <property type="entry name" value="PUTATIVE-RELATED"/>
    <property type="match status" value="1"/>
</dbReference>
<dbReference type="RefSeq" id="WP_398278011.1">
    <property type="nucleotide sequence ID" value="NZ_JBITLV010000002.1"/>
</dbReference>
<feature type="domain" description="NAD-dependent epimerase/dehydratase" evidence="1">
    <location>
        <begin position="3"/>
        <end position="212"/>
    </location>
</feature>
<accession>A0ABW8AM80</accession>
<gene>
    <name evidence="2" type="ORF">ACIB24_08395</name>
</gene>
<dbReference type="InterPro" id="IPR051783">
    <property type="entry name" value="NAD(P)-dependent_oxidoreduct"/>
</dbReference>
<evidence type="ECO:0000259" key="1">
    <source>
        <dbReference type="Pfam" id="PF01370"/>
    </source>
</evidence>
<reference evidence="2 3" key="1">
    <citation type="submission" date="2024-10" db="EMBL/GenBank/DDBJ databases">
        <title>The Natural Products Discovery Center: Release of the First 8490 Sequenced Strains for Exploring Actinobacteria Biosynthetic Diversity.</title>
        <authorList>
            <person name="Kalkreuter E."/>
            <person name="Kautsar S.A."/>
            <person name="Yang D."/>
            <person name="Bader C.D."/>
            <person name="Teijaro C.N."/>
            <person name="Fluegel L."/>
            <person name="Davis C.M."/>
            <person name="Simpson J.R."/>
            <person name="Lauterbach L."/>
            <person name="Steele A.D."/>
            <person name="Gui C."/>
            <person name="Meng S."/>
            <person name="Li G."/>
            <person name="Viehrig K."/>
            <person name="Ye F."/>
            <person name="Su P."/>
            <person name="Kiefer A.F."/>
            <person name="Nichols A."/>
            <person name="Cepeda A.J."/>
            <person name="Yan W."/>
            <person name="Fan B."/>
            <person name="Jiang Y."/>
            <person name="Adhikari A."/>
            <person name="Zheng C.-J."/>
            <person name="Schuster L."/>
            <person name="Cowan T.M."/>
            <person name="Smanski M.J."/>
            <person name="Chevrette M.G."/>
            <person name="De Carvalho L.P.S."/>
            <person name="Shen B."/>
        </authorList>
    </citation>
    <scope>NUCLEOTIDE SEQUENCE [LARGE SCALE GENOMIC DNA]</scope>
    <source>
        <strain evidence="2 3">NPDC049639</strain>
    </source>
</reference>
<dbReference type="Gene3D" id="3.40.50.720">
    <property type="entry name" value="NAD(P)-binding Rossmann-like Domain"/>
    <property type="match status" value="1"/>
</dbReference>
<name>A0ABW8AM80_9ACTN</name>
<dbReference type="Proteomes" id="UP001612915">
    <property type="component" value="Unassembled WGS sequence"/>
</dbReference>
<protein>
    <submittedName>
        <fullName evidence="2">SDR family oxidoreductase</fullName>
    </submittedName>
</protein>
<evidence type="ECO:0000313" key="3">
    <source>
        <dbReference type="Proteomes" id="UP001612915"/>
    </source>
</evidence>
<dbReference type="Pfam" id="PF01370">
    <property type="entry name" value="Epimerase"/>
    <property type="match status" value="1"/>
</dbReference>
<comment type="caution">
    <text evidence="2">The sequence shown here is derived from an EMBL/GenBank/DDBJ whole genome shotgun (WGS) entry which is preliminary data.</text>
</comment>
<keyword evidence="3" id="KW-1185">Reference proteome</keyword>
<dbReference type="CDD" id="cd05262">
    <property type="entry name" value="SDR_a7"/>
    <property type="match status" value="1"/>
</dbReference>
<proteinExistence type="predicted"/>
<dbReference type="PANTHER" id="PTHR48079">
    <property type="entry name" value="PROTEIN YEEZ"/>
    <property type="match status" value="1"/>
</dbReference>
<sequence>MRVFVTGASGWVGSALLPELISAGHDVVGLARSDEGAARVEARGATVLRGDLTDLDGLAKAAAEADGVVHLAFVHDWSGAVDPGAVDRAAVAAMLEPLEGSGKPFVGTSGTLGLSHGGAVALETDVPDPQIAARRQGAADVVASAARGIRASAVRLAPSVHGENDFGFVPSLIEIARQKGVSGYVGDGANRWTGVHRLDAGRLFRLALEQAEPGTWWHGVENEGYAFREIAEAIGRGLGVPTAPVEEAQAAEHFGWMSGFVGMDSPASHAITTEKLGWEPTQPGLLDDLAAGFYFRR</sequence>
<dbReference type="EMBL" id="JBITLV010000002">
    <property type="protein sequence ID" value="MFI7587077.1"/>
    <property type="molecule type" value="Genomic_DNA"/>
</dbReference>
<organism evidence="2 3">
    <name type="scientific">Spongisporangium articulatum</name>
    <dbReference type="NCBI Taxonomy" id="3362603"/>
    <lineage>
        <taxon>Bacteria</taxon>
        <taxon>Bacillati</taxon>
        <taxon>Actinomycetota</taxon>
        <taxon>Actinomycetes</taxon>
        <taxon>Kineosporiales</taxon>
        <taxon>Kineosporiaceae</taxon>
        <taxon>Spongisporangium</taxon>
    </lineage>
</organism>
<dbReference type="SUPFAM" id="SSF51735">
    <property type="entry name" value="NAD(P)-binding Rossmann-fold domains"/>
    <property type="match status" value="1"/>
</dbReference>
<dbReference type="InterPro" id="IPR001509">
    <property type="entry name" value="Epimerase_deHydtase"/>
</dbReference>